<dbReference type="Proteomes" id="UP000327468">
    <property type="component" value="Chromosome 29"/>
</dbReference>
<evidence type="ECO:0008006" key="16">
    <source>
        <dbReference type="Google" id="ProtNLM"/>
    </source>
</evidence>
<dbReference type="InterPro" id="IPR010919">
    <property type="entry name" value="SAND-like_dom_sf"/>
</dbReference>
<evidence type="ECO:0000256" key="4">
    <source>
        <dbReference type="ARBA" id="ARBA00022833"/>
    </source>
</evidence>
<keyword evidence="15" id="KW-1185">Reference proteome</keyword>
<dbReference type="Gene3D" id="3.10.390.10">
    <property type="entry name" value="SAND domain-like"/>
    <property type="match status" value="3"/>
</dbReference>
<evidence type="ECO:0000259" key="10">
    <source>
        <dbReference type="PROSITE" id="PS50014"/>
    </source>
</evidence>
<feature type="domain" description="Bromo" evidence="10">
    <location>
        <begin position="802"/>
        <end position="855"/>
    </location>
</feature>
<dbReference type="PROSITE" id="PS50014">
    <property type="entry name" value="BROMODOMAIN_2"/>
    <property type="match status" value="2"/>
</dbReference>
<dbReference type="PROSITE" id="PS50016">
    <property type="entry name" value="ZF_PHD_2"/>
    <property type="match status" value="2"/>
</dbReference>
<feature type="compositionally biased region" description="Acidic residues" evidence="9">
    <location>
        <begin position="572"/>
        <end position="605"/>
    </location>
</feature>
<dbReference type="InterPro" id="IPR000770">
    <property type="entry name" value="SAND_dom"/>
</dbReference>
<dbReference type="EMBL" id="VFJC01000030">
    <property type="protein sequence ID" value="KAB5517692.1"/>
    <property type="molecule type" value="Genomic_DNA"/>
</dbReference>
<dbReference type="InterPro" id="IPR001965">
    <property type="entry name" value="Znf_PHD"/>
</dbReference>
<dbReference type="SMART" id="SM00249">
    <property type="entry name" value="PHD"/>
    <property type="match status" value="2"/>
</dbReference>
<dbReference type="InterPro" id="IPR001487">
    <property type="entry name" value="Bromodomain"/>
</dbReference>
<dbReference type="InterPro" id="IPR013083">
    <property type="entry name" value="Znf_RING/FYVE/PHD"/>
</dbReference>
<dbReference type="Gene3D" id="3.30.40.10">
    <property type="entry name" value="Zinc/RING finger domain, C3HC4 (zinc finger)"/>
    <property type="match status" value="2"/>
</dbReference>
<feature type="domain" description="PHD-type" evidence="11">
    <location>
        <begin position="129"/>
        <end position="177"/>
    </location>
</feature>
<evidence type="ECO:0000259" key="12">
    <source>
        <dbReference type="PROSITE" id="PS50864"/>
    </source>
</evidence>
<evidence type="ECO:0000313" key="15">
    <source>
        <dbReference type="Proteomes" id="UP000327468"/>
    </source>
</evidence>
<dbReference type="InterPro" id="IPR043563">
    <property type="entry name" value="Sp110/Sp140/Sp140L-like"/>
</dbReference>
<evidence type="ECO:0000259" key="11">
    <source>
        <dbReference type="PROSITE" id="PS50016"/>
    </source>
</evidence>
<reference evidence="14 15" key="1">
    <citation type="submission" date="2019-06" db="EMBL/GenBank/DDBJ databases">
        <title>A chromosome-scale genome assembly of the striped catfish, Pangasianodon hypophthalmus.</title>
        <authorList>
            <person name="Wen M."/>
            <person name="Zahm M."/>
            <person name="Roques C."/>
            <person name="Cabau C."/>
            <person name="Klopp C."/>
            <person name="Donnadieu C."/>
            <person name="Jouanno E."/>
            <person name="Avarre J.-C."/>
            <person name="Campet M."/>
            <person name="Ha T.T.T."/>
            <person name="Dugue R."/>
            <person name="Lampietro C."/>
            <person name="Louis A."/>
            <person name="Herpin A."/>
            <person name="Echchiki A."/>
            <person name="Berthelot C."/>
            <person name="Parey E."/>
            <person name="Roest-Crollius H."/>
            <person name="Braasch I."/>
            <person name="Postlethwait J."/>
            <person name="Bobe J."/>
            <person name="Montfort J."/>
            <person name="Bouchez O."/>
            <person name="Begum T."/>
            <person name="Schartl M."/>
            <person name="Guiguen Y."/>
        </authorList>
    </citation>
    <scope>NUCLEOTIDE SEQUENCE [LARGE SCALE GENOMIC DNA]</scope>
    <source>
        <strain evidence="14 15">Indonesia</strain>
        <tissue evidence="14">Blood</tissue>
    </source>
</reference>
<dbReference type="InterPro" id="IPR036427">
    <property type="entry name" value="Bromodomain-like_sf"/>
</dbReference>
<dbReference type="InterPro" id="IPR004865">
    <property type="entry name" value="HSR_dom"/>
</dbReference>
<feature type="compositionally biased region" description="Acidic residues" evidence="9">
    <location>
        <begin position="419"/>
        <end position="428"/>
    </location>
</feature>
<dbReference type="CDD" id="cd15541">
    <property type="entry name" value="PHD_TIF1_like"/>
    <property type="match status" value="2"/>
</dbReference>
<evidence type="ECO:0000256" key="3">
    <source>
        <dbReference type="ARBA" id="ARBA00022771"/>
    </source>
</evidence>
<dbReference type="SUPFAM" id="SSF63763">
    <property type="entry name" value="SAND domain-like"/>
    <property type="match status" value="3"/>
</dbReference>
<keyword evidence="3 8" id="KW-0863">Zinc-finger</keyword>
<protein>
    <recommendedName>
        <fullName evidence="16">Nuclear body protein SP140-like protein</fullName>
    </recommendedName>
</protein>
<comment type="caution">
    <text evidence="14">The sequence shown here is derived from an EMBL/GenBank/DDBJ whole genome shotgun (WGS) entry which is preliminary data.</text>
</comment>
<dbReference type="InterPro" id="IPR019787">
    <property type="entry name" value="Znf_PHD-finger"/>
</dbReference>
<keyword evidence="4" id="KW-0862">Zinc</keyword>
<feature type="compositionally biased region" description="Basic residues" evidence="9">
    <location>
        <begin position="404"/>
        <end position="415"/>
    </location>
</feature>
<dbReference type="SMART" id="SM00258">
    <property type="entry name" value="SAND"/>
    <property type="match status" value="3"/>
</dbReference>
<dbReference type="Pfam" id="PF01342">
    <property type="entry name" value="SAND"/>
    <property type="match status" value="3"/>
</dbReference>
<keyword evidence="2" id="KW-0479">Metal-binding</keyword>
<feature type="domain" description="PHD-type" evidence="11">
    <location>
        <begin position="704"/>
        <end position="752"/>
    </location>
</feature>
<evidence type="ECO:0000256" key="5">
    <source>
        <dbReference type="ARBA" id="ARBA00023117"/>
    </source>
</evidence>
<dbReference type="InterPro" id="IPR011011">
    <property type="entry name" value="Znf_FYVE_PHD"/>
</dbReference>
<feature type="compositionally biased region" description="Low complexity" evidence="9">
    <location>
        <begin position="557"/>
        <end position="571"/>
    </location>
</feature>
<feature type="domain" description="SAND" evidence="12">
    <location>
        <begin position="463"/>
        <end position="537"/>
    </location>
</feature>
<keyword evidence="5 7" id="KW-0103">Bromodomain</keyword>
<dbReference type="SUPFAM" id="SSF57903">
    <property type="entry name" value="FYVE/PHD zinc finger"/>
    <property type="match status" value="2"/>
</dbReference>
<dbReference type="Gene3D" id="1.20.920.10">
    <property type="entry name" value="Bromodomain-like"/>
    <property type="match status" value="2"/>
</dbReference>
<sequence>MELITGCAVVGHSGKWSFKASSDMTFFLLALPLKSGVLPVTCGDKEGRLYPDKLAKGSRSKSIRTEERWFTPEEFVRQELTLTDGHWKKDILCHGKTLNYLVKKKILRSHSLVCPCRLCCPNTKDQDNDDVCYICDSVGNLVCCDHCPRAFHHRCHLPTLQEDNLGDNWMCTFCVLKTNQSLWIHMSREGALSSPVSGNIMVPRYSSVIPKPMWLNRVKTKLQKDKYRKVGQFVHDIKLIFKNCHTFNRRRDTQNSSGYQRNGSPSHPMDPLDFLTQEELIKFFHCKKTEISCIEEPHTFLHQLRDYNLVPEKLYQKVIKMRSKERRQEGVYKILDWLEKERGQCVKVFWSCVFQDHILLKYPILRLLRNSLFDGSFKVYESLPDMEEPNNNENEPVQKEEKKVKGKKRDGKRKKSVEETEEEEEEEPGPSSYSTPTRKKPARRPTFGSPLKRGEKPDIWMWDFYKTSLPVTCGDKKGSLHRGKLAKGIKCILHEGHWFSPGGFEKFAGKGNCKNWKLSIRCQKTPLQKLIQEGHLQCPRMKRQCVRKSRRVLFPGSSSESSSPQSSVEMEGSSEDQEEESEEDGEEDDNENEEEEEEESEPVDLSEFEAAVLLVNCGSVTGNLYKNRFAGSHSKSIRTEERWFTPEEFVKQELTLTDGHWRKDILCHGKTLNYLVKKKILYIHSLLCDCDRCCPDDPLAQNNDDVCFICDSDGKLECCDECPRAFHQDCHLPTPPKETHGDKWMCTFCVWKLNQQLWIHKSLEDALNSPVDQNIMRCEYLLLCLYKEDTQQVFTDDPYTTVPGYSSVISNPMWLNRVKSKLQRNLYSTVGEFVDDIRLIFQNCQTFNRDNDFVMTGARLSEIFKQKFRIVFKIQ</sequence>
<evidence type="ECO:0000256" key="1">
    <source>
        <dbReference type="ARBA" id="ARBA00022553"/>
    </source>
</evidence>
<feature type="region of interest" description="Disordered" evidence="9">
    <location>
        <begin position="383"/>
        <end position="452"/>
    </location>
</feature>
<dbReference type="GO" id="GO:0000981">
    <property type="term" value="F:DNA-binding transcription factor activity, RNA polymerase II-specific"/>
    <property type="evidence" value="ECO:0007669"/>
    <property type="project" value="TreeGrafter"/>
</dbReference>
<dbReference type="Pfam" id="PF03172">
    <property type="entry name" value="HSR"/>
    <property type="match status" value="1"/>
</dbReference>
<dbReference type="SUPFAM" id="SSF47370">
    <property type="entry name" value="Bromodomain"/>
    <property type="match status" value="2"/>
</dbReference>
<name>A0A5N5JFM4_PANHP</name>
<feature type="region of interest" description="Disordered" evidence="9">
    <location>
        <begin position="553"/>
        <end position="605"/>
    </location>
</feature>
<evidence type="ECO:0000256" key="2">
    <source>
        <dbReference type="ARBA" id="ARBA00022723"/>
    </source>
</evidence>
<dbReference type="Pfam" id="PF00628">
    <property type="entry name" value="PHD"/>
    <property type="match status" value="2"/>
</dbReference>
<evidence type="ECO:0000256" key="7">
    <source>
        <dbReference type="PROSITE-ProRule" id="PRU00035"/>
    </source>
</evidence>
<evidence type="ECO:0000256" key="6">
    <source>
        <dbReference type="ARBA" id="ARBA00023125"/>
    </source>
</evidence>
<dbReference type="Pfam" id="PF00439">
    <property type="entry name" value="Bromodomain"/>
    <property type="match status" value="2"/>
</dbReference>
<dbReference type="CDD" id="cd04369">
    <property type="entry name" value="Bromodomain"/>
    <property type="match status" value="1"/>
</dbReference>
<dbReference type="PROSITE" id="PS01359">
    <property type="entry name" value="ZF_PHD_1"/>
    <property type="match status" value="1"/>
</dbReference>
<dbReference type="SMART" id="SM00297">
    <property type="entry name" value="BROMO"/>
    <property type="match status" value="2"/>
</dbReference>
<dbReference type="PROSITE" id="PS51414">
    <property type="entry name" value="HSR"/>
    <property type="match status" value="1"/>
</dbReference>
<accession>A0A5N5JFM4</accession>
<keyword evidence="6" id="KW-0238">DNA-binding</keyword>
<dbReference type="GO" id="GO:0005634">
    <property type="term" value="C:nucleus"/>
    <property type="evidence" value="ECO:0007669"/>
    <property type="project" value="InterPro"/>
</dbReference>
<evidence type="ECO:0000256" key="8">
    <source>
        <dbReference type="PROSITE-ProRule" id="PRU00146"/>
    </source>
</evidence>
<dbReference type="AlphaFoldDB" id="A0A5N5JFM4"/>
<dbReference type="GO" id="GO:0003677">
    <property type="term" value="F:DNA binding"/>
    <property type="evidence" value="ECO:0007669"/>
    <property type="project" value="UniProtKB-KW"/>
</dbReference>
<gene>
    <name evidence="14" type="ORF">PHYPO_G00170150</name>
</gene>
<feature type="domain" description="HSR" evidence="13">
    <location>
        <begin position="258"/>
        <end position="377"/>
    </location>
</feature>
<organism evidence="14 15">
    <name type="scientific">Pangasianodon hypophthalmus</name>
    <name type="common">Striped catfish</name>
    <name type="synonym">Helicophagus hypophthalmus</name>
    <dbReference type="NCBI Taxonomy" id="310915"/>
    <lineage>
        <taxon>Eukaryota</taxon>
        <taxon>Metazoa</taxon>
        <taxon>Chordata</taxon>
        <taxon>Craniata</taxon>
        <taxon>Vertebrata</taxon>
        <taxon>Euteleostomi</taxon>
        <taxon>Actinopterygii</taxon>
        <taxon>Neopterygii</taxon>
        <taxon>Teleostei</taxon>
        <taxon>Ostariophysi</taxon>
        <taxon>Siluriformes</taxon>
        <taxon>Pangasiidae</taxon>
        <taxon>Pangasianodon</taxon>
    </lineage>
</organism>
<dbReference type="PRINTS" id="PR00503">
    <property type="entry name" value="BROMODOMAIN"/>
</dbReference>
<dbReference type="PANTHER" id="PTHR46386:SF1">
    <property type="entry name" value="NUCLEAR BODY PROTEIN SP140-LIKE PROTEIN"/>
    <property type="match status" value="1"/>
</dbReference>
<evidence type="ECO:0000313" key="14">
    <source>
        <dbReference type="EMBL" id="KAB5517692.1"/>
    </source>
</evidence>
<feature type="domain" description="SAND" evidence="12">
    <location>
        <begin position="600"/>
        <end position="682"/>
    </location>
</feature>
<dbReference type="InterPro" id="IPR019786">
    <property type="entry name" value="Zinc_finger_PHD-type_CS"/>
</dbReference>
<evidence type="ECO:0000259" key="13">
    <source>
        <dbReference type="PROSITE" id="PS51414"/>
    </source>
</evidence>
<dbReference type="PROSITE" id="PS50864">
    <property type="entry name" value="SAND"/>
    <property type="match status" value="3"/>
</dbReference>
<feature type="domain" description="Bromo" evidence="10">
    <location>
        <begin position="195"/>
        <end position="255"/>
    </location>
</feature>
<dbReference type="PANTHER" id="PTHR46386">
    <property type="entry name" value="NUCLEAR BODY PROTEIN SP140"/>
    <property type="match status" value="1"/>
</dbReference>
<proteinExistence type="predicted"/>
<dbReference type="GO" id="GO:0008270">
    <property type="term" value="F:zinc ion binding"/>
    <property type="evidence" value="ECO:0007669"/>
    <property type="project" value="UniProtKB-KW"/>
</dbReference>
<evidence type="ECO:0000256" key="9">
    <source>
        <dbReference type="SAM" id="MobiDB-lite"/>
    </source>
</evidence>
<keyword evidence="1" id="KW-0597">Phosphoprotein</keyword>
<feature type="domain" description="SAND" evidence="12">
    <location>
        <begin position="28"/>
        <end position="108"/>
    </location>
</feature>